<evidence type="ECO:0000256" key="1">
    <source>
        <dbReference type="ARBA" id="ARBA00008791"/>
    </source>
</evidence>
<proteinExistence type="inferred from homology"/>
<feature type="domain" description="UspA" evidence="2">
    <location>
        <begin position="5"/>
        <end position="62"/>
    </location>
</feature>
<dbReference type="InterPro" id="IPR006016">
    <property type="entry name" value="UspA"/>
</dbReference>
<dbReference type="SUPFAM" id="SSF52402">
    <property type="entry name" value="Adenine nucleotide alpha hydrolases-like"/>
    <property type="match status" value="1"/>
</dbReference>
<organism evidence="3 4">
    <name type="scientific">Amycolatopsis acidicola</name>
    <dbReference type="NCBI Taxonomy" id="2596893"/>
    <lineage>
        <taxon>Bacteria</taxon>
        <taxon>Bacillati</taxon>
        <taxon>Actinomycetota</taxon>
        <taxon>Actinomycetes</taxon>
        <taxon>Pseudonocardiales</taxon>
        <taxon>Pseudonocardiaceae</taxon>
        <taxon>Amycolatopsis</taxon>
    </lineage>
</organism>
<evidence type="ECO:0000259" key="2">
    <source>
        <dbReference type="Pfam" id="PF00582"/>
    </source>
</evidence>
<dbReference type="RefSeq" id="WP_150980761.1">
    <property type="nucleotide sequence ID" value="NZ_VMNW02000131.1"/>
</dbReference>
<dbReference type="Proteomes" id="UP000319769">
    <property type="component" value="Unassembled WGS sequence"/>
</dbReference>
<dbReference type="Pfam" id="PF00582">
    <property type="entry name" value="Usp"/>
    <property type="match status" value="1"/>
</dbReference>
<protein>
    <submittedName>
        <fullName evidence="3">Universal stress protein</fullName>
    </submittedName>
</protein>
<evidence type="ECO:0000313" key="4">
    <source>
        <dbReference type="Proteomes" id="UP000319769"/>
    </source>
</evidence>
<dbReference type="PRINTS" id="PR01438">
    <property type="entry name" value="UNVRSLSTRESS"/>
</dbReference>
<dbReference type="AlphaFoldDB" id="A0A5N0UL81"/>
<dbReference type="Gene3D" id="3.40.50.12370">
    <property type="match status" value="1"/>
</dbReference>
<dbReference type="InterPro" id="IPR006015">
    <property type="entry name" value="Universal_stress_UspA"/>
</dbReference>
<reference evidence="3" key="1">
    <citation type="submission" date="2019-09" db="EMBL/GenBank/DDBJ databases">
        <authorList>
            <person name="Teo W.F.A."/>
            <person name="Duangmal K."/>
        </authorList>
    </citation>
    <scope>NUCLEOTIDE SEQUENCE [LARGE SCALE GENOMIC DNA]</scope>
    <source>
        <strain evidence="3">K81G1</strain>
    </source>
</reference>
<accession>A0A5N0UL81</accession>
<dbReference type="EMBL" id="VMNW02000131">
    <property type="protein sequence ID" value="KAA9149822.1"/>
    <property type="molecule type" value="Genomic_DNA"/>
</dbReference>
<dbReference type="OrthoDB" id="4931198at2"/>
<keyword evidence="4" id="KW-1185">Reference proteome</keyword>
<comment type="caution">
    <text evidence="3">The sequence shown here is derived from an EMBL/GenBank/DDBJ whole genome shotgun (WGS) entry which is preliminary data.</text>
</comment>
<sequence length="196" mass="19279">MAARRSILAGVDGSPGALHAVRWAAGEAARRHVSLRLCHVRGEGGERGGEWLRAAEWAARDLAPGIEVRRLSPSGEVCPTLVRESADAALTVLGPGPVAVAVAAACSPVVVVRGRTPGEPPPDGGPVVAGGSGAAVEFAAGEAVLRGAGLISAPGSLLVRSAGARLVVVGAGAAAGLGETALALLRHGGCPVAVVR</sequence>
<name>A0A5N0UL81_9PSEU</name>
<evidence type="ECO:0000313" key="3">
    <source>
        <dbReference type="EMBL" id="KAA9149822.1"/>
    </source>
</evidence>
<comment type="similarity">
    <text evidence="1">Belongs to the universal stress protein A family.</text>
</comment>
<gene>
    <name evidence="3" type="ORF">FPZ12_042410</name>
</gene>